<protein>
    <submittedName>
        <fullName evidence="1">Uncharacterized protein</fullName>
    </submittedName>
</protein>
<name>A0A8H6XHY0_9AGAR</name>
<organism evidence="1 2">
    <name type="scientific">Mycena sanguinolenta</name>
    <dbReference type="NCBI Taxonomy" id="230812"/>
    <lineage>
        <taxon>Eukaryota</taxon>
        <taxon>Fungi</taxon>
        <taxon>Dikarya</taxon>
        <taxon>Basidiomycota</taxon>
        <taxon>Agaricomycotina</taxon>
        <taxon>Agaricomycetes</taxon>
        <taxon>Agaricomycetidae</taxon>
        <taxon>Agaricales</taxon>
        <taxon>Marasmiineae</taxon>
        <taxon>Mycenaceae</taxon>
        <taxon>Mycena</taxon>
    </lineage>
</organism>
<dbReference type="EMBL" id="JACAZH010000029">
    <property type="protein sequence ID" value="KAF7340685.1"/>
    <property type="molecule type" value="Genomic_DNA"/>
</dbReference>
<evidence type="ECO:0000313" key="1">
    <source>
        <dbReference type="EMBL" id="KAF7340685.1"/>
    </source>
</evidence>
<dbReference type="Proteomes" id="UP000623467">
    <property type="component" value="Unassembled WGS sequence"/>
</dbReference>
<comment type="caution">
    <text evidence="1">The sequence shown here is derived from an EMBL/GenBank/DDBJ whole genome shotgun (WGS) entry which is preliminary data.</text>
</comment>
<evidence type="ECO:0000313" key="2">
    <source>
        <dbReference type="Proteomes" id="UP000623467"/>
    </source>
</evidence>
<proteinExistence type="predicted"/>
<sequence length="240" mass="26144">MQMARAAEVGRCDATFDVVSFCSIPEHPLPRRSLLMGAAHPFHLIACLAPLAGKQPPLSVSSTSTAARCIPCTSTTAPDGSRPPPRWTLRFTAAAAYTLLVRLRRTASVSVVGCDFGSTHRDRRLRLRQRARGQDDPDGVVNGQQHEVIMLDVFQSWDRQDGKAMCITAGRSFSTGARRNLLEWTGLLSAHFSLPFLSITFCVDRLLGCAPLAFSSPAASRTVRSLLAMLDAASGRRYLM</sequence>
<accession>A0A8H6XHY0</accession>
<reference evidence="1" key="1">
    <citation type="submission" date="2020-05" db="EMBL/GenBank/DDBJ databases">
        <title>Mycena genomes resolve the evolution of fungal bioluminescence.</title>
        <authorList>
            <person name="Tsai I.J."/>
        </authorList>
    </citation>
    <scope>NUCLEOTIDE SEQUENCE</scope>
    <source>
        <strain evidence="1">160909Yilan</strain>
    </source>
</reference>
<gene>
    <name evidence="1" type="ORF">MSAN_02096700</name>
</gene>
<dbReference type="AlphaFoldDB" id="A0A8H6XHY0"/>
<keyword evidence="2" id="KW-1185">Reference proteome</keyword>